<dbReference type="GO" id="GO:0005524">
    <property type="term" value="F:ATP binding"/>
    <property type="evidence" value="ECO:0007669"/>
    <property type="project" value="UniProtKB-KW"/>
</dbReference>
<dbReference type="InterPro" id="IPR036695">
    <property type="entry name" value="Arg-tRNA-synth_N_sf"/>
</dbReference>
<comment type="caution">
    <text evidence="12">The sequence shown here is derived from an EMBL/GenBank/DDBJ whole genome shotgun (WGS) entry which is preliminary data.</text>
</comment>
<feature type="domain" description="DALR anticodon binding" evidence="11">
    <location>
        <begin position="430"/>
        <end position="559"/>
    </location>
</feature>
<sequence>MIKQQVRNALATIINHENIVLLAPKNEDHGDYAIHSKSLGQDITPEAFTHELFGRIEKTGEFINFSVSQSVLWKEIETILENKELYGQNDNLKGKKIIVEFAHPNTHKLFHIGHLRNISLGESLSRLLSASGAKIIRANYQGDVGLHIAKCLYGILKREDEMKTLKTLDEKIAFLGSTYTQGNVAYEENTQAKDEINIINRQIFDKDPKIKALWQETRSWSLEYYDKMYKRLGTKFDRLFFESEVTDTGLAITKKAVEQELLEKSDRAVIFNGGKYGVDTRVFINSLGLPTYEAKELGLGELEFSEFGEIDKCIHIVTHEQSSFFKVVFKVQELLNEKKYKGKQLHFSYEFVDLKGEKMSSRTGNIVTGEWLLDEIKTRVKKIFATEETGAEVVAVSAAKYAFLKVDAKRKIVFDINESISIHGNSGPYLLYTFARIQSILKKNSSSVMPNSFRHLEIPALSAGRLKQVQDDNKEELSLLRTLFKFPEVVESAAEKMAPHLIATYLFDLAQKFNKLYESTPILKAKDEERARLLSLIAATAQVIKNGLYLLGIETLDSI</sequence>
<proteinExistence type="inferred from homology"/>
<evidence type="ECO:0000256" key="3">
    <source>
        <dbReference type="ARBA" id="ARBA00022598"/>
    </source>
</evidence>
<evidence type="ECO:0000256" key="10">
    <source>
        <dbReference type="RuleBase" id="RU363038"/>
    </source>
</evidence>
<evidence type="ECO:0000256" key="9">
    <source>
        <dbReference type="NCBIfam" id="TIGR00456"/>
    </source>
</evidence>
<keyword evidence="3 10" id="KW-0436">Ligase</keyword>
<name>A0A1F7GID5_9BACT</name>
<evidence type="ECO:0000256" key="1">
    <source>
        <dbReference type="ARBA" id="ARBA00005594"/>
    </source>
</evidence>
<keyword evidence="6 10" id="KW-0648">Protein biosynthesis</keyword>
<dbReference type="Gene3D" id="3.30.1360.70">
    <property type="entry name" value="Arginyl tRNA synthetase N-terminal domain"/>
    <property type="match status" value="1"/>
</dbReference>
<dbReference type="Pfam" id="PF05746">
    <property type="entry name" value="DALR_1"/>
    <property type="match status" value="1"/>
</dbReference>
<evidence type="ECO:0000256" key="7">
    <source>
        <dbReference type="ARBA" id="ARBA00023146"/>
    </source>
</evidence>
<dbReference type="InterPro" id="IPR008909">
    <property type="entry name" value="DALR_anticod-bd"/>
</dbReference>
<dbReference type="EC" id="6.1.1.19" evidence="2 9"/>
<dbReference type="PANTHER" id="PTHR11956:SF5">
    <property type="entry name" value="ARGININE--TRNA LIGASE, CYTOPLASMIC"/>
    <property type="match status" value="1"/>
</dbReference>
<comment type="catalytic activity">
    <reaction evidence="8">
        <text>tRNA(Arg) + L-arginine + ATP = L-arginyl-tRNA(Arg) + AMP + diphosphate</text>
        <dbReference type="Rhea" id="RHEA:20301"/>
        <dbReference type="Rhea" id="RHEA-COMP:9658"/>
        <dbReference type="Rhea" id="RHEA-COMP:9673"/>
        <dbReference type="ChEBI" id="CHEBI:30616"/>
        <dbReference type="ChEBI" id="CHEBI:32682"/>
        <dbReference type="ChEBI" id="CHEBI:33019"/>
        <dbReference type="ChEBI" id="CHEBI:78442"/>
        <dbReference type="ChEBI" id="CHEBI:78513"/>
        <dbReference type="ChEBI" id="CHEBI:456215"/>
        <dbReference type="EC" id="6.1.1.19"/>
    </reaction>
</comment>
<dbReference type="PANTHER" id="PTHR11956">
    <property type="entry name" value="ARGINYL-TRNA SYNTHETASE"/>
    <property type="match status" value="1"/>
</dbReference>
<evidence type="ECO:0000259" key="11">
    <source>
        <dbReference type="SMART" id="SM00836"/>
    </source>
</evidence>
<evidence type="ECO:0000256" key="6">
    <source>
        <dbReference type="ARBA" id="ARBA00022917"/>
    </source>
</evidence>
<dbReference type="InterPro" id="IPR001278">
    <property type="entry name" value="Arg-tRNA-ligase"/>
</dbReference>
<gene>
    <name evidence="12" type="ORF">A2799_03000</name>
</gene>
<evidence type="ECO:0000313" key="12">
    <source>
        <dbReference type="EMBL" id="OGK18544.1"/>
    </source>
</evidence>
<dbReference type="EMBL" id="MFZH01000030">
    <property type="protein sequence ID" value="OGK18544.1"/>
    <property type="molecule type" value="Genomic_DNA"/>
</dbReference>
<dbReference type="Gene3D" id="1.10.730.10">
    <property type="entry name" value="Isoleucyl-tRNA Synthetase, Domain 1"/>
    <property type="match status" value="1"/>
</dbReference>
<dbReference type="PRINTS" id="PR01038">
    <property type="entry name" value="TRNASYNTHARG"/>
</dbReference>
<dbReference type="GO" id="GO:0006420">
    <property type="term" value="P:arginyl-tRNA aminoacylation"/>
    <property type="evidence" value="ECO:0007669"/>
    <property type="project" value="UniProtKB-UniRule"/>
</dbReference>
<dbReference type="InterPro" id="IPR035684">
    <property type="entry name" value="ArgRS_core"/>
</dbReference>
<dbReference type="Pfam" id="PF00750">
    <property type="entry name" value="tRNA-synt_1d"/>
    <property type="match status" value="1"/>
</dbReference>
<dbReference type="Gene3D" id="3.40.50.620">
    <property type="entry name" value="HUPs"/>
    <property type="match status" value="1"/>
</dbReference>
<dbReference type="SUPFAM" id="SSF55190">
    <property type="entry name" value="Arginyl-tRNA synthetase (ArgRS), N-terminal 'additional' domain"/>
    <property type="match status" value="1"/>
</dbReference>
<dbReference type="SMART" id="SM00836">
    <property type="entry name" value="DALR_1"/>
    <property type="match status" value="1"/>
</dbReference>
<evidence type="ECO:0000256" key="2">
    <source>
        <dbReference type="ARBA" id="ARBA00012837"/>
    </source>
</evidence>
<dbReference type="Proteomes" id="UP000176850">
    <property type="component" value="Unassembled WGS sequence"/>
</dbReference>
<evidence type="ECO:0000256" key="5">
    <source>
        <dbReference type="ARBA" id="ARBA00022840"/>
    </source>
</evidence>
<dbReference type="AlphaFoldDB" id="A0A1F7GID5"/>
<keyword evidence="7 10" id="KW-0030">Aminoacyl-tRNA synthetase</keyword>
<dbReference type="SUPFAM" id="SSF52374">
    <property type="entry name" value="Nucleotidylyl transferase"/>
    <property type="match status" value="1"/>
</dbReference>
<keyword evidence="5 10" id="KW-0067">ATP-binding</keyword>
<protein>
    <recommendedName>
        <fullName evidence="2 9">Arginine--tRNA ligase</fullName>
        <ecNumber evidence="2 9">6.1.1.19</ecNumber>
    </recommendedName>
</protein>
<evidence type="ECO:0000256" key="4">
    <source>
        <dbReference type="ARBA" id="ARBA00022741"/>
    </source>
</evidence>
<reference evidence="12 13" key="1">
    <citation type="journal article" date="2016" name="Nat. Commun.">
        <title>Thousands of microbial genomes shed light on interconnected biogeochemical processes in an aquifer system.</title>
        <authorList>
            <person name="Anantharaman K."/>
            <person name="Brown C.T."/>
            <person name="Hug L.A."/>
            <person name="Sharon I."/>
            <person name="Castelle C.J."/>
            <person name="Probst A.J."/>
            <person name="Thomas B.C."/>
            <person name="Singh A."/>
            <person name="Wilkins M.J."/>
            <person name="Karaoz U."/>
            <person name="Brodie E.L."/>
            <person name="Williams K.H."/>
            <person name="Hubbard S.S."/>
            <person name="Banfield J.F."/>
        </authorList>
    </citation>
    <scope>NUCLEOTIDE SEQUENCE [LARGE SCALE GENOMIC DNA]</scope>
</reference>
<dbReference type="NCBIfam" id="TIGR00456">
    <property type="entry name" value="argS"/>
    <property type="match status" value="1"/>
</dbReference>
<dbReference type="GO" id="GO:0004814">
    <property type="term" value="F:arginine-tRNA ligase activity"/>
    <property type="evidence" value="ECO:0007669"/>
    <property type="project" value="UniProtKB-UniRule"/>
</dbReference>
<dbReference type="FunFam" id="1.10.730.10:FF:000006">
    <property type="entry name" value="Arginyl-tRNA synthetase 2, mitochondrial"/>
    <property type="match status" value="1"/>
</dbReference>
<dbReference type="GO" id="GO:0005737">
    <property type="term" value="C:cytoplasm"/>
    <property type="evidence" value="ECO:0007669"/>
    <property type="project" value="UniProtKB-UniRule"/>
</dbReference>
<comment type="similarity">
    <text evidence="1 10">Belongs to the class-I aminoacyl-tRNA synthetase family.</text>
</comment>
<accession>A0A1F7GID5</accession>
<organism evidence="12 13">
    <name type="scientific">Candidatus Roizmanbacteria bacterium RIFCSPHIGHO2_01_FULL_39_24</name>
    <dbReference type="NCBI Taxonomy" id="1802032"/>
    <lineage>
        <taxon>Bacteria</taxon>
        <taxon>Candidatus Roizmaniibacteriota</taxon>
    </lineage>
</organism>
<dbReference type="InterPro" id="IPR014729">
    <property type="entry name" value="Rossmann-like_a/b/a_fold"/>
</dbReference>
<keyword evidence="4 10" id="KW-0547">Nucleotide-binding</keyword>
<evidence type="ECO:0000313" key="13">
    <source>
        <dbReference type="Proteomes" id="UP000176850"/>
    </source>
</evidence>
<dbReference type="SUPFAM" id="SSF47323">
    <property type="entry name" value="Anticodon-binding domain of a subclass of class I aminoacyl-tRNA synthetases"/>
    <property type="match status" value="1"/>
</dbReference>
<evidence type="ECO:0000256" key="8">
    <source>
        <dbReference type="ARBA" id="ARBA00049339"/>
    </source>
</evidence>
<dbReference type="InterPro" id="IPR009080">
    <property type="entry name" value="tRNAsynth_Ia_anticodon-bd"/>
</dbReference>